<dbReference type="AlphaFoldDB" id="A0A387BV01"/>
<gene>
    <name evidence="1" type="ORF">D7I44_16220</name>
</gene>
<name>A0A387BV01_9MICO</name>
<dbReference type="Proteomes" id="UP000275069">
    <property type="component" value="Chromosome"/>
</dbReference>
<dbReference type="InterPro" id="IPR025566">
    <property type="entry name" value="DUF4331"/>
</dbReference>
<dbReference type="Pfam" id="PF14224">
    <property type="entry name" value="DUF4331"/>
    <property type="match status" value="1"/>
</dbReference>
<protein>
    <submittedName>
        <fullName evidence="1">DUF4331 domain-containing protein</fullName>
    </submittedName>
</protein>
<dbReference type="KEGG" id="gry:D7I44_16220"/>
<organism evidence="1 2">
    <name type="scientific">Gryllotalpicola protaetiae</name>
    <dbReference type="NCBI Taxonomy" id="2419771"/>
    <lineage>
        <taxon>Bacteria</taxon>
        <taxon>Bacillati</taxon>
        <taxon>Actinomycetota</taxon>
        <taxon>Actinomycetes</taxon>
        <taxon>Micrococcales</taxon>
        <taxon>Microbacteriaceae</taxon>
        <taxon>Gryllotalpicola</taxon>
    </lineage>
</organism>
<accession>A0A387BV01</accession>
<dbReference type="RefSeq" id="WP_120790444.1">
    <property type="nucleotide sequence ID" value="NZ_CP032624.1"/>
</dbReference>
<dbReference type="OrthoDB" id="9791748at2"/>
<reference evidence="1 2" key="1">
    <citation type="submission" date="2018-09" db="EMBL/GenBank/DDBJ databases">
        <title>Genome sequencing of strain 2DFW10M-5.</title>
        <authorList>
            <person name="Heo J."/>
            <person name="Kim S.-J."/>
            <person name="Kwon S.-W."/>
        </authorList>
    </citation>
    <scope>NUCLEOTIDE SEQUENCE [LARGE SCALE GENOMIC DNA]</scope>
    <source>
        <strain evidence="1 2">2DFW10M-5</strain>
    </source>
</reference>
<sequence length="342" mass="36559">MSHHLAAARAGTIGQLYIDDMYVFPGRDSTVFIMNVNSNVTQERAEPSFLPETRYEFKIHLADAPHESLAYRFVFGQAAEDGAQDFELSVLTDDDAASDEATGAVAVTGRTGQLAEANGLRVWAGRSADSFYIDLSLLGLVNGAVRSGTALDLSTWHPDAATNSFANTTVDTIVLEVPNISAPLQPGTEIAVWCSTKIDEGDGWHQINRFGHPMLWPIFWPDDIQFTHPANSRHPSVDFEQDGEELAGLISQTVAASGTAGDPDAYGRAVAHILLPDVMRYVVGTPAGYGFAGRNGRSMADNAPEAMLSLVTGTAVASGLKASVSEHLRAAQFPYVVPVPGL</sequence>
<evidence type="ECO:0000313" key="1">
    <source>
        <dbReference type="EMBL" id="AYG04916.1"/>
    </source>
</evidence>
<keyword evidence="2" id="KW-1185">Reference proteome</keyword>
<evidence type="ECO:0000313" key="2">
    <source>
        <dbReference type="Proteomes" id="UP000275069"/>
    </source>
</evidence>
<dbReference type="EMBL" id="CP032624">
    <property type="protein sequence ID" value="AYG04916.1"/>
    <property type="molecule type" value="Genomic_DNA"/>
</dbReference>
<proteinExistence type="predicted"/>